<dbReference type="RefSeq" id="WP_255160783.1">
    <property type="nucleotide sequence ID" value="NZ_CP101497.1"/>
</dbReference>
<dbReference type="Proteomes" id="UP001060039">
    <property type="component" value="Chromosome"/>
</dbReference>
<accession>A0ABY5G0K8</accession>
<protein>
    <submittedName>
        <fullName evidence="1">Uncharacterized protein</fullName>
    </submittedName>
</protein>
<name>A0ABY5G0K8_9MICO</name>
<sequence>MEWWGWLLIAAGAVALGAIAQRAGWIDLSGGGRRGGSGGGLVGIGDEVFNPTRHEASIELDRQTTLPAPAPIPGDGDLGVIQVDGDPDAGDGYRGVIRL</sequence>
<evidence type="ECO:0000313" key="2">
    <source>
        <dbReference type="Proteomes" id="UP001060039"/>
    </source>
</evidence>
<gene>
    <name evidence="1" type="ORF">NNL39_06010</name>
</gene>
<proteinExistence type="predicted"/>
<evidence type="ECO:0000313" key="1">
    <source>
        <dbReference type="EMBL" id="UTT63650.1"/>
    </source>
</evidence>
<reference evidence="1" key="1">
    <citation type="submission" date="2022-07" db="EMBL/GenBank/DDBJ databases">
        <title>Taxonomic analysis of Microcella humidisoli nov. sp., isolated from riverside soil.</title>
        <authorList>
            <person name="Molina K.M."/>
            <person name="Kim S.B."/>
        </authorList>
    </citation>
    <scope>NUCLEOTIDE SEQUENCE</scope>
    <source>
        <strain evidence="1">MMS21-STM10</strain>
    </source>
</reference>
<dbReference type="EMBL" id="CP101497">
    <property type="protein sequence ID" value="UTT63650.1"/>
    <property type="molecule type" value="Genomic_DNA"/>
</dbReference>
<organism evidence="1 2">
    <name type="scientific">Microcella humidisoli</name>
    <dbReference type="NCBI Taxonomy" id="2963406"/>
    <lineage>
        <taxon>Bacteria</taxon>
        <taxon>Bacillati</taxon>
        <taxon>Actinomycetota</taxon>
        <taxon>Actinomycetes</taxon>
        <taxon>Micrococcales</taxon>
        <taxon>Microbacteriaceae</taxon>
        <taxon>Microcella</taxon>
    </lineage>
</organism>
<keyword evidence="2" id="KW-1185">Reference proteome</keyword>